<accession>A0A7N0V7U8</accession>
<feature type="compositionally biased region" description="Acidic residues" evidence="1">
    <location>
        <begin position="83"/>
        <end position="92"/>
    </location>
</feature>
<evidence type="ECO:0000313" key="2">
    <source>
        <dbReference type="EnsemblPlants" id="Kaladp0317s0001.1.v1.1"/>
    </source>
</evidence>
<dbReference type="EnsemblPlants" id="Kaladp0317s0001.1.v1.1">
    <property type="protein sequence ID" value="Kaladp0317s0001.1.v1.1"/>
    <property type="gene ID" value="Kaladp0317s0001.v1.1"/>
</dbReference>
<evidence type="ECO:0000313" key="3">
    <source>
        <dbReference type="Proteomes" id="UP000594263"/>
    </source>
</evidence>
<evidence type="ECO:0000256" key="1">
    <source>
        <dbReference type="SAM" id="MobiDB-lite"/>
    </source>
</evidence>
<keyword evidence="3" id="KW-1185">Reference proteome</keyword>
<dbReference type="Proteomes" id="UP000594263">
    <property type="component" value="Unplaced"/>
</dbReference>
<dbReference type="Gramene" id="Kaladp0317s0001.1.v1.1">
    <property type="protein sequence ID" value="Kaladp0317s0001.1.v1.1"/>
    <property type="gene ID" value="Kaladp0317s0001.v1.1"/>
</dbReference>
<dbReference type="PANTHER" id="PTHR35104:SF13">
    <property type="entry name" value="OS03G0807000 PROTEIN"/>
    <property type="match status" value="1"/>
</dbReference>
<organism evidence="2 3">
    <name type="scientific">Kalanchoe fedtschenkoi</name>
    <name type="common">Lavender scallops</name>
    <name type="synonym">South American air plant</name>
    <dbReference type="NCBI Taxonomy" id="63787"/>
    <lineage>
        <taxon>Eukaryota</taxon>
        <taxon>Viridiplantae</taxon>
        <taxon>Streptophyta</taxon>
        <taxon>Embryophyta</taxon>
        <taxon>Tracheophyta</taxon>
        <taxon>Spermatophyta</taxon>
        <taxon>Magnoliopsida</taxon>
        <taxon>eudicotyledons</taxon>
        <taxon>Gunneridae</taxon>
        <taxon>Pentapetalae</taxon>
        <taxon>Saxifragales</taxon>
        <taxon>Crassulaceae</taxon>
        <taxon>Kalanchoe</taxon>
    </lineage>
</organism>
<feature type="region of interest" description="Disordered" evidence="1">
    <location>
        <begin position="61"/>
        <end position="92"/>
    </location>
</feature>
<protein>
    <submittedName>
        <fullName evidence="2">Uncharacterized protein</fullName>
    </submittedName>
</protein>
<dbReference type="PANTHER" id="PTHR35104">
    <property type="entry name" value="OS03G0807000 PROTEIN"/>
    <property type="match status" value="1"/>
</dbReference>
<sequence>MVFNSKMVVSTAKVSAGVWQALACLPERLTNDELFHVLFRFPLHHMRRMARRLWIFLSTPADPATGSSYHEDDDSDYTYRSGDDDDDGDDSDDGESIFEDHCRLRSSSRRAAIFFSHYSFGKVLILPSASNLYLVRMFGAHLRNCIGHSQLSK</sequence>
<reference evidence="2" key="1">
    <citation type="submission" date="2021-01" db="UniProtKB">
        <authorList>
            <consortium name="EnsemblPlants"/>
        </authorList>
    </citation>
    <scope>IDENTIFICATION</scope>
</reference>
<name>A0A7N0V7U8_KALFE</name>
<dbReference type="AlphaFoldDB" id="A0A7N0V7U8"/>
<proteinExistence type="predicted"/>